<dbReference type="InterPro" id="IPR000866">
    <property type="entry name" value="AhpC/TSA"/>
</dbReference>
<keyword evidence="4" id="KW-1185">Reference proteome</keyword>
<proteinExistence type="predicted"/>
<keyword evidence="2" id="KW-0732">Signal</keyword>
<dbReference type="InterPro" id="IPR050553">
    <property type="entry name" value="Thioredoxin_ResA/DsbE_sf"/>
</dbReference>
<dbReference type="SUPFAM" id="SSF52833">
    <property type="entry name" value="Thioredoxin-like"/>
    <property type="match status" value="1"/>
</dbReference>
<dbReference type="PANTHER" id="PTHR42852">
    <property type="entry name" value="THIOL:DISULFIDE INTERCHANGE PROTEIN DSBE"/>
    <property type="match status" value="1"/>
</dbReference>
<dbReference type="PROSITE" id="PS00194">
    <property type="entry name" value="THIOREDOXIN_1"/>
    <property type="match status" value="1"/>
</dbReference>
<evidence type="ECO:0000313" key="4">
    <source>
        <dbReference type="Proteomes" id="UP000310334"/>
    </source>
</evidence>
<name>A0A4S4BY01_9BACI</name>
<feature type="chain" id="PRO_5038817006" evidence="2">
    <location>
        <begin position="21"/>
        <end position="171"/>
    </location>
</feature>
<dbReference type="Gene3D" id="3.40.30.10">
    <property type="entry name" value="Glutaredoxin"/>
    <property type="match status" value="1"/>
</dbReference>
<dbReference type="OrthoDB" id="25753at2"/>
<evidence type="ECO:0000256" key="1">
    <source>
        <dbReference type="ARBA" id="ARBA00023157"/>
    </source>
</evidence>
<dbReference type="CDD" id="cd02966">
    <property type="entry name" value="TlpA_like_family"/>
    <property type="match status" value="1"/>
</dbReference>
<organism evidence="3 4">
    <name type="scientific">Metabacillus sediminilitoris</name>
    <dbReference type="NCBI Taxonomy" id="2567941"/>
    <lineage>
        <taxon>Bacteria</taxon>
        <taxon>Bacillati</taxon>
        <taxon>Bacillota</taxon>
        <taxon>Bacilli</taxon>
        <taxon>Bacillales</taxon>
        <taxon>Bacillaceae</taxon>
        <taxon>Metabacillus</taxon>
    </lineage>
</organism>
<dbReference type="EMBL" id="SSNT01000009">
    <property type="protein sequence ID" value="THF79411.1"/>
    <property type="molecule type" value="Genomic_DNA"/>
</dbReference>
<dbReference type="PROSITE" id="PS51352">
    <property type="entry name" value="THIOREDOXIN_2"/>
    <property type="match status" value="1"/>
</dbReference>
<dbReference type="InterPro" id="IPR036249">
    <property type="entry name" value="Thioredoxin-like_sf"/>
</dbReference>
<comment type="caution">
    <text evidence="3">The sequence shown here is derived from an EMBL/GenBank/DDBJ whole genome shotgun (WGS) entry which is preliminary data.</text>
</comment>
<protein>
    <submittedName>
        <fullName evidence="3">TlpA family protein disulfide reductase</fullName>
    </submittedName>
</protein>
<dbReference type="Proteomes" id="UP000310334">
    <property type="component" value="Unassembled WGS sequence"/>
</dbReference>
<evidence type="ECO:0000256" key="2">
    <source>
        <dbReference type="SAM" id="SignalP"/>
    </source>
</evidence>
<dbReference type="GO" id="GO:0016491">
    <property type="term" value="F:oxidoreductase activity"/>
    <property type="evidence" value="ECO:0007669"/>
    <property type="project" value="InterPro"/>
</dbReference>
<dbReference type="GO" id="GO:0016209">
    <property type="term" value="F:antioxidant activity"/>
    <property type="evidence" value="ECO:0007669"/>
    <property type="project" value="InterPro"/>
</dbReference>
<keyword evidence="1" id="KW-1015">Disulfide bond</keyword>
<dbReference type="PANTHER" id="PTHR42852:SF17">
    <property type="entry name" value="THIOREDOXIN-LIKE PROTEIN HI_1115"/>
    <property type="match status" value="1"/>
</dbReference>
<dbReference type="AlphaFoldDB" id="A0A4S4BY01"/>
<gene>
    <name evidence="3" type="ORF">E6W99_13840</name>
</gene>
<reference evidence="3 4" key="1">
    <citation type="submission" date="2019-04" db="EMBL/GenBank/DDBJ databases">
        <title>Bacillus sediminilitoris sp. nov., isolated from a tidal flat sediment on the East China Sea.</title>
        <authorList>
            <person name="Wei Y."/>
            <person name="Mao H."/>
            <person name="Fang J."/>
        </authorList>
    </citation>
    <scope>NUCLEOTIDE SEQUENCE [LARGE SCALE GENOMIC DNA]</scope>
    <source>
        <strain evidence="3 4">DSL-17</strain>
    </source>
</reference>
<dbReference type="InterPro" id="IPR017937">
    <property type="entry name" value="Thioredoxin_CS"/>
</dbReference>
<feature type="signal peptide" evidence="2">
    <location>
        <begin position="1"/>
        <end position="20"/>
    </location>
</feature>
<sequence>MKKRYFMLMLLSFICVYFFSGINQTEASGDMIEGEKAADFTLKTVDEKVIKLSDFNGKVVVINFWTTWCAYCQEEMDELIKFSGETKSANVELLGVNVTSAENNIQAVSQFVKGLHLPFHIALDVKGEVSKQYQVLGIPTTYIIDGKGIVRKKILGPVTSEMLKNVISKLE</sequence>
<dbReference type="InterPro" id="IPR013766">
    <property type="entry name" value="Thioredoxin_domain"/>
</dbReference>
<dbReference type="RefSeq" id="WP_136354812.1">
    <property type="nucleotide sequence ID" value="NZ_CP046266.1"/>
</dbReference>
<dbReference type="Pfam" id="PF00578">
    <property type="entry name" value="AhpC-TSA"/>
    <property type="match status" value="1"/>
</dbReference>
<evidence type="ECO:0000313" key="3">
    <source>
        <dbReference type="EMBL" id="THF79411.1"/>
    </source>
</evidence>
<accession>A0A4S4BY01</accession>